<comment type="similarity">
    <text evidence="1">Belongs to the CsgA/CsgB family.</text>
</comment>
<evidence type="ECO:0000256" key="2">
    <source>
        <dbReference type="ARBA" id="ARBA00022729"/>
    </source>
</evidence>
<evidence type="ECO:0000313" key="4">
    <source>
        <dbReference type="Proteomes" id="UP000537161"/>
    </source>
</evidence>
<dbReference type="Pfam" id="PF07012">
    <property type="entry name" value="Curlin_rpt"/>
    <property type="match status" value="2"/>
</dbReference>
<proteinExistence type="inferred from homology"/>
<comment type="caution">
    <text evidence="3">The sequence shown here is derived from an EMBL/GenBank/DDBJ whole genome shotgun (WGS) entry which is preliminary data.</text>
</comment>
<keyword evidence="2" id="KW-0732">Signal</keyword>
<dbReference type="GO" id="GO:0007155">
    <property type="term" value="P:cell adhesion"/>
    <property type="evidence" value="ECO:0007669"/>
    <property type="project" value="InterPro"/>
</dbReference>
<gene>
    <name evidence="3" type="ORF">FHR21_000169</name>
</gene>
<evidence type="ECO:0000256" key="1">
    <source>
        <dbReference type="ARBA" id="ARBA00009766"/>
    </source>
</evidence>
<dbReference type="AlphaFoldDB" id="A0A7W9B260"/>
<dbReference type="InterPro" id="IPR009742">
    <property type="entry name" value="Curlin_rpt"/>
</dbReference>
<dbReference type="GO" id="GO:0009289">
    <property type="term" value="C:pilus"/>
    <property type="evidence" value="ECO:0007669"/>
    <property type="project" value="InterPro"/>
</dbReference>
<protein>
    <submittedName>
        <fullName evidence="3">Uncharacterized protein</fullName>
    </submittedName>
</protein>
<keyword evidence="4" id="KW-1185">Reference proteome</keyword>
<evidence type="ECO:0000313" key="3">
    <source>
        <dbReference type="EMBL" id="MBB5704844.1"/>
    </source>
</evidence>
<dbReference type="EMBL" id="JACIJH010000001">
    <property type="protein sequence ID" value="MBB5704844.1"/>
    <property type="molecule type" value="Genomic_DNA"/>
</dbReference>
<dbReference type="Proteomes" id="UP000537161">
    <property type="component" value="Unassembled WGS sequence"/>
</dbReference>
<accession>A0A7W9B260</accession>
<reference evidence="3 4" key="1">
    <citation type="submission" date="2020-08" db="EMBL/GenBank/DDBJ databases">
        <title>Genomic Encyclopedia of Type Strains, Phase IV (KMG-IV): sequencing the most valuable type-strain genomes for metagenomic binning, comparative biology and taxonomic classification.</title>
        <authorList>
            <person name="Goeker M."/>
        </authorList>
    </citation>
    <scope>NUCLEOTIDE SEQUENCE [LARGE SCALE GENOMIC DNA]</scope>
    <source>
        <strain evidence="3 4">DSM 27163</strain>
    </source>
</reference>
<sequence>MAQQAPLARAELGLAGERLAASLRQQGQADAGFALLMEGSDGLVDAIQSGDAGGSNVASVWQSGAGNSASLDQYASAGMPNHVALIQDGTANIAFLTQSGEGNSLDLAQRGADNFAAIDQIGSGLGLSLSQLGGASVSITQTGGR</sequence>
<organism evidence="3 4">
    <name type="scientific">Sphingopyxis panaciterrulae</name>
    <dbReference type="NCBI Taxonomy" id="462372"/>
    <lineage>
        <taxon>Bacteria</taxon>
        <taxon>Pseudomonadati</taxon>
        <taxon>Pseudomonadota</taxon>
        <taxon>Alphaproteobacteria</taxon>
        <taxon>Sphingomonadales</taxon>
        <taxon>Sphingomonadaceae</taxon>
        <taxon>Sphingopyxis</taxon>
    </lineage>
</organism>
<name>A0A7W9B260_9SPHN</name>
<dbReference type="RefSeq" id="WP_184094357.1">
    <property type="nucleotide sequence ID" value="NZ_JACIJH010000001.1"/>
</dbReference>